<dbReference type="PROSITE" id="PS00411">
    <property type="entry name" value="KINESIN_MOTOR_1"/>
    <property type="match status" value="1"/>
</dbReference>
<feature type="region of interest" description="Disordered" evidence="17">
    <location>
        <begin position="709"/>
        <end position="738"/>
    </location>
</feature>
<dbReference type="GO" id="GO:0005814">
    <property type="term" value="C:centriole"/>
    <property type="evidence" value="ECO:0007669"/>
    <property type="project" value="UniProtKB-SubCell"/>
</dbReference>
<dbReference type="PROSITE" id="PS50006">
    <property type="entry name" value="FHA_DOMAIN"/>
    <property type="match status" value="1"/>
</dbReference>
<dbReference type="Proteomes" id="UP000694906">
    <property type="component" value="Unplaced"/>
</dbReference>
<dbReference type="GO" id="GO:0007018">
    <property type="term" value="P:microtubule-based movement"/>
    <property type="evidence" value="ECO:0007669"/>
    <property type="project" value="InterPro"/>
</dbReference>
<dbReference type="CDD" id="cd01365">
    <property type="entry name" value="KISc_KIF1A_KIF1B"/>
    <property type="match status" value="1"/>
</dbReference>
<dbReference type="GO" id="GO:0051225">
    <property type="term" value="P:spindle assembly"/>
    <property type="evidence" value="ECO:0007669"/>
    <property type="project" value="TreeGrafter"/>
</dbReference>
<feature type="compositionally biased region" description="Polar residues" evidence="17">
    <location>
        <begin position="4341"/>
        <end position="4353"/>
    </location>
</feature>
<evidence type="ECO:0000256" key="8">
    <source>
        <dbReference type="ARBA" id="ARBA00023175"/>
    </source>
</evidence>
<evidence type="ECO:0000259" key="18">
    <source>
        <dbReference type="PROSITE" id="PS50006"/>
    </source>
</evidence>
<dbReference type="InterPro" id="IPR023393">
    <property type="entry name" value="START-like_dom_sf"/>
</dbReference>
<dbReference type="Pfam" id="PF00498">
    <property type="entry name" value="FHA"/>
    <property type="match status" value="1"/>
</dbReference>
<dbReference type="SUPFAM" id="SSF49879">
    <property type="entry name" value="SMAD/FHA domain"/>
    <property type="match status" value="1"/>
</dbReference>
<feature type="compositionally biased region" description="Polar residues" evidence="17">
    <location>
        <begin position="315"/>
        <end position="331"/>
    </location>
</feature>
<dbReference type="InterPro" id="IPR008984">
    <property type="entry name" value="SMAD_FHA_dom_sf"/>
</dbReference>
<feature type="compositionally biased region" description="Polar residues" evidence="17">
    <location>
        <begin position="2503"/>
        <end position="2512"/>
    </location>
</feature>
<feature type="region of interest" description="Disordered" evidence="17">
    <location>
        <begin position="3912"/>
        <end position="4041"/>
    </location>
</feature>
<feature type="compositionally biased region" description="Basic and acidic residues" evidence="17">
    <location>
        <begin position="3059"/>
        <end position="3068"/>
    </location>
</feature>
<keyword evidence="5 15" id="KW-0547">Nucleotide-binding</keyword>
<evidence type="ECO:0000259" key="20">
    <source>
        <dbReference type="PROSITE" id="PS50848"/>
    </source>
</evidence>
<feature type="compositionally biased region" description="Polar residues" evidence="17">
    <location>
        <begin position="4032"/>
        <end position="4041"/>
    </location>
</feature>
<evidence type="ECO:0000313" key="21">
    <source>
        <dbReference type="Proteomes" id="UP000694906"/>
    </source>
</evidence>
<comment type="similarity">
    <text evidence="15">Belongs to the TRAFAC class myosin-kinesin ATPase superfamily. Kinesin family.</text>
</comment>
<evidence type="ECO:0000256" key="11">
    <source>
        <dbReference type="ARBA" id="ARBA00038673"/>
    </source>
</evidence>
<dbReference type="RefSeq" id="XP_021097563.1">
    <property type="nucleotide sequence ID" value="XM_021241904.1"/>
</dbReference>
<dbReference type="SUPFAM" id="SSF55961">
    <property type="entry name" value="Bet v1-like"/>
    <property type="match status" value="1"/>
</dbReference>
<feature type="region of interest" description="Disordered" evidence="17">
    <location>
        <begin position="3872"/>
        <end position="3891"/>
    </location>
</feature>
<sequence length="4695" mass="512720">MANVRVAVRVRPLSKRETKEGGKIIVEIDDKVAKIRNIKVDSRPDSFGDSREKVVAFSFDYCYWSVNPEDPQYASQDVVFQGLGTEVLSGAATGYNVCLFAYGQTGSGKTYTMLGTPASVGLTPRICEGLFIREEDCASLPSSCRIKVSFLEIYNEQVRDLLKQSDKKKSYTLRVREHPEMGPYVQGLSQHVVTSYKQVIQLLEEGIANRITAATHVHEASSRSHAIFTIHYSQVIMENSLPSEIASKINLVDLAGSERADPSYCKDRITEGANINKSLVTLGIVISTLAQNSQPFSNRQSLSSPARSGGGDSGTPCSLGTSSAGGPSQRQSYIPYRDSVLTWLLKDSLGGNSKTIMVATVSPAHTSYRETMSTLRYASNAKNIVNKPCVNEDANVKLIRELREEIRRLKAMLLSFGLRNFSSLNDEEDENLKDLLLQNELKMDKLTKDGTQKWHDWQALMEHYSLDVGRSRAGVVIDSSLPHLMALEDDVLSTGVVLYHLKEGTTKIGRIDSDQEQDIVLQGQWIERDHCTITSTCGVVTLRPAQGARCTVNGREVTASCRLTQGAVITLGKAQKFRFSHPAEAAVLRRRRPVGEAIGSSGSLEWLDLDADVTASHLGLCPLLWKERRVLEKQSDKAHQPPRDGETSHRAQIQQQQCCVDDLRQQIQAGQIRVEKELELDQACSRQKIGDNQQWLFREETWLARLQEQQQQEDNLGAEKESEASGTPDAWLRTDPEALPPSLVRSHKRVVEQNIPRQKASLQVDRFIENQRLLEAQARVEQLRALCWLQDDSTQQSPCWIPCFDATAPEPPRGSRWTPCSSLSCQRLCSEHLPPLHSAFLNWDLCTVLPPMPDPTHQVSEKIPLADPVSPAAACLPRTRHLHKSGLCPSDQGQLCMAKKDTLAPGTCLSTSHKSVNIQEMERVEKQLSQMVSHGIASLCQLPDKLKPRDGPKTLTSTTQTRRAKGLADCGNTQAVSQKEGNIGANKAARGTSYSYSYPHGPKQAAGLGRVAKTFQTESKLPFPGRESKRHQRVLAARVRDIAKKYCHLPHGHPWKRHHSVCDPDTTASHTDSSPRMYCARGDDDLSDTDSSYSVESLSCVYAKISLTEPLTLEDPPGKWYLPESENSESYNSQISEDSLVERGDQSLKGGSHATNELSHPRSRIKASARGFPTPPDSGLLARAHRSFSLDSLVDAEEELEEDHQEEPFLGSADEMPTEIFWRLQNSILPVVDQEAMCRPGPTSHRTGVGLNAILPVSSLFYLNPCFQADKWPESEVEASHPERASSLQGTQLLRESSLVSMDSWFSCDSKINPSSPPGIEGSLCLRPDVQEVQPFDEERLPYLQNSKEVKPVGTEAVLPRGLKLPQASTELPCNTDVRTTFASNISKLSLWGTQRVLQPGADDFFQGRSSPDTTQRGNSVVSNSIALSEPTASTMSFTHVGSTHEGDWAALQQKYLLEVSHPVLETVGQPRPAFPLEEDSSSPVKNFGKGRDTQLPVGPGVSSSLNFNNFPIHLSKTRCLRAEKEQESLSAKLESASDFFSTSEKEVSCNGAYSADLESLASGSTNAQDCATENKLTYSLKEASKVRQKSMEECCQGSRKPGVTTSSDKCVFQKNACCRSVTQATKADHWPQGWSPLRKNSAVHQGQISHNCYPQQEEKEDCRESSKEVVGRNTDVSFALPSGPQPYFHSAPWNPFSSSLLQPPVLETVCVTKSRDALTETALEIPACREVRVPSPPPREPWGFSHDHHILKKTNLKNNLPVLLQNQNSKFAFSQQSTAERPVDQNTVEVTGELGECTENIKEERHNSVHFLVAQNRCFLPFTGTEVCELEKEVRVLNKKHSFPALNEREKAPTQSCWSVSLGNSGPEKPFLFICEAEAGRKEDQAQIQAHDLSSQFPSGRTSDFICKTTDLGLEKDMPGETAAFLKSRSECHRVSSPTIVAQDESSTHKWEGRNETGFLGETVHPKDSPTELKVSETECTCERVQSVTCYQERSPRECQSPGGSQEMLNSKEELLGKKQYKGVNNTDEMAKLIRSVMQLEDGILEIESKQNKQLHASHTPRVSEEVMSQDQKDPERADHVPRPRSSGNRLSCKDQPSSPRRADDVDFRDSEAGGMKANRTTGNENQLIQNVSPSPFRSGECVQETQSVVDHAPPAVLDRTLRDTCDSLGKGADCKESTNTALHQRRMEALSRAPSLHPRVESCGKDDRLVQASANFQEQPWSLGSLEELETMEGFHEGQVVEFISSSKPEGARAQGGVEGVTLEMGGSSQDKSNVVSLTQRHPDASQHCLCTYFSQETVSPLLSQTDFLKVPSNQDLSNTWSLPSPKLPGSCLHTPDIIGISSVDQVLDPTILKIPDSPSEHGVQYDSPRREDRSPHLQGHTSGGSSMAYTAWCGNARPTILGLHGQSDAAKSAPLGTEERVTASISPQDQGGDLRITFMGLSAQESFGNEIEAAVQKKIQTTSLNMTSRQLKKRVSFSLEEDGDQGRGARQKTQEEAKDQSPTSSTCLVSVSLPRAPNPEPRLLEISVHVPSCLAILEEIRLAKVWKKWPNDFGTGVAVLPYYETSVEPECSSGAADRTHCEQMDQLMPGRTRGEDEAPEFDVASLSAAPGHLLADGKKGQATPLCTNSSGPLLGPEMNRGPQPFPQSSSQAAPAPGTRSCTGDLSDVQGARKEFTDHSSSFQITEKKEEVPRTPSFTGPLILDRLLPSKAVEVDRILRSKKAVYAVSSQAPKHSGPILHGQSRLATWHTVEGKSPGSCTSNPEHQEAETLDTTYGGGSGNFLVTAWGGKTAHFENQSVIFGVENSLSFSGPEQDHVQCSETFTGLEEVRASLKQQAVLPGALRNADLEAPSQQYVNWKENVWVRTGIRNLRQPLLLDQRPSPDPGGDEALCRGLEGTRDCLVLSGTTEGSRALSAVREAEESRIRRHLCHPQTTATYACSSHFSTLLCHRDGDLGTNSKATPCPVYPPFIVLSRGCEMGETETSSKEADVLLAHGCETRGVDLGPVGSGVLEPSTAAAVRPPTRGCSSLCTSYVRTHSLTQSATDGSFKIVKGTEEVAERKASPELEAVPCPADPYSEPLRNLRDHSVGGHSAQVSQTKPEPSAETQGPHTLRLSEGSVESEHGCLENIRHLSEKPRPSIESRDPPAKFLAKHICSPRGGSPWEEQEQQRDWASGGGEDPPQGRNPPLAEQGGLNGCHIRDAERQEVAVTKSPVSQTFLTGFEGPASVPLGDGAVPHPVDQRPGQLDSSAEQLTPHHRCSLPIITVFSGPKHSKSSPRPQFSVVSSFRSLQELNTRVESPSPPDEDAQGLHRLWNTHLRGYSTGKMVTGTPLKTEDCNPTASSNQNDGPTDHMTLKHATPPYPVSSTVSCMPTSDFMNSWVSGTLAPQGKPEKLDVQVRPENGQEDKGMLYLGSDDINPCIVPWCPEGPVHIGWKHCVFDRAVDDSYSQKAHGPLPSNAAWRSSMDNSLGEQNSPVYSCLSTYAQTQDLSSTHGSTENVQGSNETWNIEGASCPLGDPHILSGPDKIPRFKGPTDEAGCLKSGLPLAEGNSVGAVDEIVLLCPSESGCPLAQGKTDTYEQGTQTLGCQLHQSGADVSSAQPDTSVAPPCGLASWASMHSLSLHPSQLLHSTSELLGSLSQPGVTKEQNTKRDPTGGALQALRMDSATQTSVEKGSQTDLSLPPLYFQGPEAKPQEVSVILEVLSSDTTPVSQEKGGVIGDLEREEEEMAWKAIVPSDLHKESAHCRQRSSPVSSSHLRFQKALREQNLPSGSPPGSLDASPLPRSHPGDSSCVVVNSPSLGMCHTPAPLPRASEPNLEPQVQRKPSPTSASLVDRASSPILTLSANIQEVGLPPGFLTLSAPSAHPLKGHPKLDFSPKPPADNCSQTTHEPIEALDQGVSRKSFLELSLPCSPPQSPSVQVSCLGQPLQQPQPRTTTGAQSSPPLPPRRHWSWRQADSCVSEGVTSPEHGPLNSRVPGQWQSRLENEDESSGPPVEPQLTADLSSSWKGPQHLSPFLGAELTDPAGTRGSTACSPQACQPQGVCSSSQMCMSPEAQHCNLRDPPVHNKRSNWCGVQCGSPGGLVVSEDLEASSDLSSGEQRQGLPQPGDQSLYPEWAPREQVSLQVGAQNTLLSVELTEAKLHHGFGEADALLQVLQQGTGAAFVPDEAAVSSWEQHHARQRQAIKILKREQAERLQNFPRTRSLSLQKKLSLLSNRTFPSWHLDLPSKRREYLQQLRKDVVEITRSPESALNSAKPHSDIERMLRDYQQAREEAKVEIERAQERLQEQTTQEKLRICQKIISQLLREEEKLLTLASSSSPCTSSSGSLSSGVTSGYNSSRALSGQLQPPESARDLNLLDSRDTRIGDGRSCSAVRSSHPYLARSAPKSSAYSCRGSLGSCCCSLSSLSSLGTCFSSSYQDLAKHIVDTSMADVMAACSDNLHNLFSRQATSGWKYQGEEQEVQLYYKEFSSTRHGFLGAGVVAQPLSQVWAAVSDPTLWPLYHKPVQTARLHQRVTNSISLVYLVCNASLCVLKQPRDFCCVCVEAKEGHLSVMAAQSVYDTSMPRPSRKIVRGEILPSAWILQPVTVEGKEMTRVVYLAQSLAMLCSSVQSHYITQGGVELSRSSCLSLLFAGITGVHHNPRVEHRILAKKLFTILRPTGAQNCLPVAIFTPLCIVIMGLYQVNISTPS</sequence>
<dbReference type="GO" id="GO:0003777">
    <property type="term" value="F:microtubule motor activity"/>
    <property type="evidence" value="ECO:0007669"/>
    <property type="project" value="InterPro"/>
</dbReference>
<keyword evidence="6 15" id="KW-0067">ATP-binding</keyword>
<evidence type="ECO:0000256" key="2">
    <source>
        <dbReference type="ARBA" id="ARBA00004123"/>
    </source>
</evidence>
<dbReference type="GO" id="GO:0008289">
    <property type="term" value="F:lipid binding"/>
    <property type="evidence" value="ECO:0007669"/>
    <property type="project" value="InterPro"/>
</dbReference>
<dbReference type="GO" id="GO:0005737">
    <property type="term" value="C:cytoplasm"/>
    <property type="evidence" value="ECO:0007669"/>
    <property type="project" value="TreeGrafter"/>
</dbReference>
<dbReference type="SUPFAM" id="SSF52540">
    <property type="entry name" value="P-loop containing nucleoside triphosphate hydrolases"/>
    <property type="match status" value="1"/>
</dbReference>
<feature type="compositionally biased region" description="Low complexity" evidence="17">
    <location>
        <begin position="3921"/>
        <end position="3941"/>
    </location>
</feature>
<dbReference type="InterPro" id="IPR036961">
    <property type="entry name" value="Kinesin_motor_dom_sf"/>
</dbReference>
<dbReference type="InterPro" id="IPR002913">
    <property type="entry name" value="START_lipid-bd_dom"/>
</dbReference>
<dbReference type="GO" id="GO:0005634">
    <property type="term" value="C:nucleus"/>
    <property type="evidence" value="ECO:0007669"/>
    <property type="project" value="UniProtKB-SubCell"/>
</dbReference>
<evidence type="ECO:0000256" key="1">
    <source>
        <dbReference type="ARBA" id="ARBA00004114"/>
    </source>
</evidence>
<dbReference type="CDD" id="cd22731">
    <property type="entry name" value="FHA_KIF16A_STARD9"/>
    <property type="match status" value="1"/>
</dbReference>
<comment type="function">
    <text evidence="12">Microtubule-dependent motor protein required for spindle pole assembly during mitosis. Required to stabilize the pericentriolar material (PCM).</text>
</comment>
<feature type="region of interest" description="Disordered" evidence="17">
    <location>
        <begin position="2355"/>
        <end position="2387"/>
    </location>
</feature>
<evidence type="ECO:0000256" key="6">
    <source>
        <dbReference type="ARBA" id="ARBA00022840"/>
    </source>
</evidence>
<dbReference type="Pfam" id="PF01852">
    <property type="entry name" value="START"/>
    <property type="match status" value="1"/>
</dbReference>
<evidence type="ECO:0000256" key="5">
    <source>
        <dbReference type="ARBA" id="ARBA00022741"/>
    </source>
</evidence>
<evidence type="ECO:0000259" key="19">
    <source>
        <dbReference type="PROSITE" id="PS50067"/>
    </source>
</evidence>
<dbReference type="Gene3D" id="3.40.850.10">
    <property type="entry name" value="Kinesin motor domain"/>
    <property type="match status" value="1"/>
</dbReference>
<feature type="region of interest" description="Disordered" evidence="17">
    <location>
        <begin position="3770"/>
        <end position="3837"/>
    </location>
</feature>
<evidence type="ECO:0000256" key="13">
    <source>
        <dbReference type="ARBA" id="ARBA00070248"/>
    </source>
</evidence>
<feature type="region of interest" description="Disordered" evidence="17">
    <location>
        <begin position="4094"/>
        <end position="4117"/>
    </location>
</feature>
<dbReference type="GeneID" id="101713770"/>
<feature type="region of interest" description="Disordered" evidence="17">
    <location>
        <begin position="1114"/>
        <end position="1179"/>
    </location>
</feature>
<keyword evidence="8 15" id="KW-0505">Motor protein</keyword>
<organism evidence="21 22">
    <name type="scientific">Heterocephalus glaber</name>
    <name type="common">Naked mole rat</name>
    <dbReference type="NCBI Taxonomy" id="10181"/>
    <lineage>
        <taxon>Eukaryota</taxon>
        <taxon>Metazoa</taxon>
        <taxon>Chordata</taxon>
        <taxon>Craniata</taxon>
        <taxon>Vertebrata</taxon>
        <taxon>Euteleostomi</taxon>
        <taxon>Mammalia</taxon>
        <taxon>Eutheria</taxon>
        <taxon>Euarchontoglires</taxon>
        <taxon>Glires</taxon>
        <taxon>Rodentia</taxon>
        <taxon>Hystricomorpha</taxon>
        <taxon>Bathyergidae</taxon>
        <taxon>Heterocephalus</taxon>
    </lineage>
</organism>
<dbReference type="PROSITE" id="PS50067">
    <property type="entry name" value="KINESIN_MOTOR_2"/>
    <property type="match status" value="1"/>
</dbReference>
<feature type="binding site" evidence="15">
    <location>
        <begin position="103"/>
        <end position="110"/>
    </location>
    <ligand>
        <name>ATP</name>
        <dbReference type="ChEBI" id="CHEBI:30616"/>
    </ligand>
</feature>
<dbReference type="InterPro" id="IPR000253">
    <property type="entry name" value="FHA_dom"/>
</dbReference>
<feature type="compositionally biased region" description="Polar residues" evidence="17">
    <location>
        <begin position="1128"/>
        <end position="1137"/>
    </location>
</feature>
<dbReference type="PANTHER" id="PTHR47117">
    <property type="entry name" value="STAR-RELATED LIPID TRANSFER PROTEIN 9"/>
    <property type="match status" value="1"/>
</dbReference>
<keyword evidence="10" id="KW-0539">Nucleus</keyword>
<keyword evidence="9" id="KW-0206">Cytoskeleton</keyword>
<feature type="compositionally biased region" description="Polar residues" evidence="17">
    <location>
        <begin position="3097"/>
        <end position="3113"/>
    </location>
</feature>
<dbReference type="Gene3D" id="3.30.530.20">
    <property type="match status" value="1"/>
</dbReference>
<evidence type="ECO:0000313" key="22">
    <source>
        <dbReference type="RefSeq" id="XP_021097563.1"/>
    </source>
</evidence>
<dbReference type="PANTHER" id="PTHR47117:SF1">
    <property type="entry name" value="STAR-RELATED LIPID TRANSFER PROTEIN 9"/>
    <property type="match status" value="1"/>
</dbReference>
<feature type="domain" description="FHA" evidence="18">
    <location>
        <begin position="506"/>
        <end position="557"/>
    </location>
</feature>
<evidence type="ECO:0000256" key="14">
    <source>
        <dbReference type="ARBA" id="ARBA00079037"/>
    </source>
</evidence>
<dbReference type="SMART" id="SM00129">
    <property type="entry name" value="KISc"/>
    <property type="match status" value="1"/>
</dbReference>
<feature type="compositionally biased region" description="Basic and acidic residues" evidence="17">
    <location>
        <begin position="2102"/>
        <end position="2113"/>
    </location>
</feature>
<name>A0AAX6RL97_HETGA</name>
<gene>
    <name evidence="22" type="primary">Stard9</name>
</gene>
<feature type="region of interest" description="Disordered" evidence="17">
    <location>
        <begin position="2616"/>
        <end position="2699"/>
    </location>
</feature>
<evidence type="ECO:0000256" key="9">
    <source>
        <dbReference type="ARBA" id="ARBA00023212"/>
    </source>
</evidence>
<proteinExistence type="inferred from homology"/>
<feature type="region of interest" description="Disordered" evidence="17">
    <location>
        <begin position="2052"/>
        <end position="2129"/>
    </location>
</feature>
<feature type="domain" description="START" evidence="20">
    <location>
        <begin position="4504"/>
        <end position="4606"/>
    </location>
</feature>
<feature type="compositionally biased region" description="Basic and acidic residues" evidence="17">
    <location>
        <begin position="2487"/>
        <end position="2502"/>
    </location>
</feature>
<feature type="region of interest" description="Disordered" evidence="17">
    <location>
        <begin position="3227"/>
        <end position="3253"/>
    </location>
</feature>
<feature type="compositionally biased region" description="Low complexity" evidence="17">
    <location>
        <begin position="4322"/>
        <end position="4340"/>
    </location>
</feature>
<feature type="compositionally biased region" description="Polar residues" evidence="17">
    <location>
        <begin position="2120"/>
        <end position="2129"/>
    </location>
</feature>
<evidence type="ECO:0000256" key="7">
    <source>
        <dbReference type="ARBA" id="ARBA00023054"/>
    </source>
</evidence>
<feature type="compositionally biased region" description="Polar residues" evidence="17">
    <location>
        <begin position="2087"/>
        <end position="2100"/>
    </location>
</feature>
<feature type="region of interest" description="Disordered" evidence="17">
    <location>
        <begin position="3156"/>
        <end position="3199"/>
    </location>
</feature>
<dbReference type="CTD" id="57519"/>
<keyword evidence="21" id="KW-1185">Reference proteome</keyword>
<dbReference type="Pfam" id="PF00225">
    <property type="entry name" value="Kinesin"/>
    <property type="match status" value="1"/>
</dbReference>
<dbReference type="PRINTS" id="PR00380">
    <property type="entry name" value="KINESINHEAVY"/>
</dbReference>
<feature type="compositionally biased region" description="Polar residues" evidence="17">
    <location>
        <begin position="3341"/>
        <end position="3352"/>
    </location>
</feature>
<evidence type="ECO:0000256" key="12">
    <source>
        <dbReference type="ARBA" id="ARBA00057304"/>
    </source>
</evidence>
<comment type="subcellular location">
    <subcellularLocation>
        <location evidence="1">Cytoplasm</location>
        <location evidence="1">Cytoskeleton</location>
        <location evidence="1">Microtubule organizing center</location>
        <location evidence="1">Centrosome</location>
        <location evidence="1">Centriole</location>
    </subcellularLocation>
    <subcellularLocation>
        <location evidence="2">Nucleus</location>
    </subcellularLocation>
</comment>
<protein>
    <recommendedName>
        <fullName evidence="13">StAR-related lipid transfer protein 9</fullName>
    </recommendedName>
    <alternativeName>
        <fullName evidence="14">START domain-containing protein 9</fullName>
    </alternativeName>
</protein>
<feature type="region of interest" description="Disordered" evidence="17">
    <location>
        <begin position="2478"/>
        <end position="2516"/>
    </location>
</feature>
<keyword evidence="7 16" id="KW-0175">Coiled coil</keyword>
<feature type="region of interest" description="Disordered" evidence="17">
    <location>
        <begin position="4322"/>
        <end position="4360"/>
    </location>
</feature>
<feature type="region of interest" description="Disordered" evidence="17">
    <location>
        <begin position="3330"/>
        <end position="3353"/>
    </location>
</feature>
<dbReference type="InterPro" id="IPR019821">
    <property type="entry name" value="Kinesin_motor_CS"/>
</dbReference>
<feature type="region of interest" description="Disordered" evidence="17">
    <location>
        <begin position="943"/>
        <end position="973"/>
    </location>
</feature>
<dbReference type="SMART" id="SM00240">
    <property type="entry name" value="FHA"/>
    <property type="match status" value="1"/>
</dbReference>
<dbReference type="InterPro" id="IPR001752">
    <property type="entry name" value="Kinesin_motor_dom"/>
</dbReference>
<evidence type="ECO:0000256" key="4">
    <source>
        <dbReference type="ARBA" id="ARBA00022553"/>
    </source>
</evidence>
<reference evidence="22" key="1">
    <citation type="submission" date="2025-08" db="UniProtKB">
        <authorList>
            <consortium name="RefSeq"/>
        </authorList>
    </citation>
    <scope>IDENTIFICATION</scope>
</reference>
<feature type="region of interest" description="Disordered" evidence="17">
    <location>
        <begin position="295"/>
        <end position="331"/>
    </location>
</feature>
<feature type="compositionally biased region" description="Basic and acidic residues" evidence="17">
    <location>
        <begin position="2072"/>
        <end position="2083"/>
    </location>
</feature>
<evidence type="ECO:0000256" key="3">
    <source>
        <dbReference type="ARBA" id="ARBA00022490"/>
    </source>
</evidence>
<comment type="subunit">
    <text evidence="11">Interacts with ATAD3A.</text>
</comment>
<evidence type="ECO:0000256" key="17">
    <source>
        <dbReference type="SAM" id="MobiDB-lite"/>
    </source>
</evidence>
<feature type="region of interest" description="Disordered" evidence="17">
    <location>
        <begin position="3059"/>
        <end position="3125"/>
    </location>
</feature>
<accession>A0AAX6RL97</accession>
<dbReference type="PROSITE" id="PS50848">
    <property type="entry name" value="START"/>
    <property type="match status" value="1"/>
</dbReference>
<evidence type="ECO:0000256" key="16">
    <source>
        <dbReference type="SAM" id="Coils"/>
    </source>
</evidence>
<evidence type="ECO:0000256" key="15">
    <source>
        <dbReference type="PROSITE-ProRule" id="PRU00283"/>
    </source>
</evidence>
<evidence type="ECO:0000256" key="10">
    <source>
        <dbReference type="ARBA" id="ARBA00023242"/>
    </source>
</evidence>
<dbReference type="GO" id="GO:0005524">
    <property type="term" value="F:ATP binding"/>
    <property type="evidence" value="ECO:0007669"/>
    <property type="project" value="UniProtKB-UniRule"/>
</dbReference>
<dbReference type="Gene3D" id="2.60.200.20">
    <property type="match status" value="1"/>
</dbReference>
<feature type="domain" description="Kinesin motor" evidence="19">
    <location>
        <begin position="3"/>
        <end position="384"/>
    </location>
</feature>
<feature type="compositionally biased region" description="Polar residues" evidence="17">
    <location>
        <begin position="295"/>
        <end position="306"/>
    </location>
</feature>
<feature type="coiled-coil region" evidence="16">
    <location>
        <begin position="4262"/>
        <end position="4296"/>
    </location>
</feature>
<dbReference type="FunFam" id="3.30.530.20:FF:000022">
    <property type="entry name" value="StAR-related lipid transfer (START) domain-containing 9"/>
    <property type="match status" value="1"/>
</dbReference>
<dbReference type="FunFam" id="3.40.850.10:FF:000021">
    <property type="entry name" value="kinesin-like protein KIF16B isoform X1"/>
    <property type="match status" value="1"/>
</dbReference>
<keyword evidence="4" id="KW-0597">Phosphoprotein</keyword>
<dbReference type="GO" id="GO:0008017">
    <property type="term" value="F:microtubule binding"/>
    <property type="evidence" value="ECO:0007669"/>
    <property type="project" value="InterPro"/>
</dbReference>
<keyword evidence="3" id="KW-0963">Cytoplasm</keyword>
<dbReference type="InterPro" id="IPR027417">
    <property type="entry name" value="P-loop_NTPase"/>
</dbReference>
<dbReference type="FunFam" id="2.60.200.20:FF:000005">
    <property type="entry name" value="Kinesin family member 16B"/>
    <property type="match status" value="1"/>
</dbReference>